<sequence>MVSVKSAEVYTRVPVSDREANLAVDYAVNAYNRKSDNPYLFKQRYLNSAKYKITSPGVKSYTVIFDIKETFCQEQVELRVCPFKSDSDAAVGVCEAEVFFEFGFQIKVPETPSCNLRRPVKRVGEILNRDFIFLSEKQKVVIRERYWVHFQIQETVCQEDKHELSPECPLKAKDEAVLGNCYADVLFPIGETKGQLRGLPKCQLFQLIVDKDVDGLSCVGCFLPLRTNDPRVHRTMEHAISKFNDNSGQRYKFALARVLTAEHETSADEVITLNFTLIETTCLNNNDTAPDMCGPKIPATAGSAVCLTKQHYDIFGELLYHRLRCNVTQDWIVYANDVTEVFGNGTDSLGLQSEKPVTPEPTMKSRVDPTIEHITEPPAEPQNPEEPMSLVNEAKPIASTGISKSDLSDE</sequence>
<feature type="compositionally biased region" description="Basic and acidic residues" evidence="4">
    <location>
        <begin position="363"/>
        <end position="375"/>
    </location>
</feature>
<evidence type="ECO:0000313" key="6">
    <source>
        <dbReference type="EMBL" id="GCB72452.1"/>
    </source>
</evidence>
<feature type="domain" description="Cystatin" evidence="5">
    <location>
        <begin position="220"/>
        <end position="292"/>
    </location>
</feature>
<dbReference type="Gene3D" id="3.10.450.10">
    <property type="match status" value="3"/>
</dbReference>
<feature type="region of interest" description="Disordered" evidence="4">
    <location>
        <begin position="347"/>
        <end position="410"/>
    </location>
</feature>
<name>A0A401PH50_SCYTO</name>
<dbReference type="OMA" id="YAVNAYN"/>
<keyword evidence="7" id="KW-1185">Reference proteome</keyword>
<keyword evidence="2" id="KW-1015">Disulfide bond</keyword>
<dbReference type="Pfam" id="PF00031">
    <property type="entry name" value="Cystatin"/>
    <property type="match status" value="2"/>
</dbReference>
<evidence type="ECO:0000259" key="5">
    <source>
        <dbReference type="Pfam" id="PF00031"/>
    </source>
</evidence>
<organism evidence="6 7">
    <name type="scientific">Scyliorhinus torazame</name>
    <name type="common">Cloudy catshark</name>
    <name type="synonym">Catulus torazame</name>
    <dbReference type="NCBI Taxonomy" id="75743"/>
    <lineage>
        <taxon>Eukaryota</taxon>
        <taxon>Metazoa</taxon>
        <taxon>Chordata</taxon>
        <taxon>Craniata</taxon>
        <taxon>Vertebrata</taxon>
        <taxon>Chondrichthyes</taxon>
        <taxon>Elasmobranchii</taxon>
        <taxon>Galeomorphii</taxon>
        <taxon>Galeoidea</taxon>
        <taxon>Carcharhiniformes</taxon>
        <taxon>Scyliorhinidae</taxon>
        <taxon>Scyliorhinus</taxon>
    </lineage>
</organism>
<dbReference type="STRING" id="75743.A0A401PH50"/>
<dbReference type="EMBL" id="BFAA01000471">
    <property type="protein sequence ID" value="GCB72452.1"/>
    <property type="molecule type" value="Genomic_DNA"/>
</dbReference>
<evidence type="ECO:0000256" key="4">
    <source>
        <dbReference type="SAM" id="MobiDB-lite"/>
    </source>
</evidence>
<keyword evidence="1" id="KW-0732">Signal</keyword>
<feature type="domain" description="Cystatin" evidence="5">
    <location>
        <begin position="13"/>
        <end position="99"/>
    </location>
</feature>
<gene>
    <name evidence="6" type="ORF">scyTo_0002003</name>
</gene>
<dbReference type="InterPro" id="IPR046350">
    <property type="entry name" value="Cystatin_sf"/>
</dbReference>
<evidence type="ECO:0000313" key="7">
    <source>
        <dbReference type="Proteomes" id="UP000288216"/>
    </source>
</evidence>
<feature type="compositionally biased region" description="Polar residues" evidence="4">
    <location>
        <begin position="400"/>
        <end position="410"/>
    </location>
</feature>
<dbReference type="SUPFAM" id="SSF54403">
    <property type="entry name" value="Cystatin/monellin"/>
    <property type="match status" value="3"/>
</dbReference>
<reference evidence="6 7" key="1">
    <citation type="journal article" date="2018" name="Nat. Ecol. Evol.">
        <title>Shark genomes provide insights into elasmobranch evolution and the origin of vertebrates.</title>
        <authorList>
            <person name="Hara Y"/>
            <person name="Yamaguchi K"/>
            <person name="Onimaru K"/>
            <person name="Kadota M"/>
            <person name="Koyanagi M"/>
            <person name="Keeley SD"/>
            <person name="Tatsumi K"/>
            <person name="Tanaka K"/>
            <person name="Motone F"/>
            <person name="Kageyama Y"/>
            <person name="Nozu R"/>
            <person name="Adachi N"/>
            <person name="Nishimura O"/>
            <person name="Nakagawa R"/>
            <person name="Tanegashima C"/>
            <person name="Kiyatake I"/>
            <person name="Matsumoto R"/>
            <person name="Murakumo K"/>
            <person name="Nishida K"/>
            <person name="Terakita A"/>
            <person name="Kuratani S"/>
            <person name="Sato K"/>
            <person name="Hyodo S Kuraku.S."/>
        </authorList>
    </citation>
    <scope>NUCLEOTIDE SEQUENCE [LARGE SCALE GENOMIC DNA]</scope>
</reference>
<comment type="caution">
    <text evidence="6">The sequence shown here is derived from an EMBL/GenBank/DDBJ whole genome shotgun (WGS) entry which is preliminary data.</text>
</comment>
<proteinExistence type="predicted"/>
<dbReference type="Proteomes" id="UP000288216">
    <property type="component" value="Unassembled WGS sequence"/>
</dbReference>
<evidence type="ECO:0000256" key="2">
    <source>
        <dbReference type="ARBA" id="ARBA00023157"/>
    </source>
</evidence>
<dbReference type="AlphaFoldDB" id="A0A401PH50"/>
<dbReference type="InterPro" id="IPR000010">
    <property type="entry name" value="Cystatin_dom"/>
</dbReference>
<dbReference type="CDD" id="cd00042">
    <property type="entry name" value="CY"/>
    <property type="match status" value="1"/>
</dbReference>
<dbReference type="InterPro" id="IPR050735">
    <property type="entry name" value="Kininogen_Fetuin_HRG"/>
</dbReference>
<dbReference type="GO" id="GO:0005576">
    <property type="term" value="C:extracellular region"/>
    <property type="evidence" value="ECO:0007669"/>
    <property type="project" value="TreeGrafter"/>
</dbReference>
<dbReference type="PANTHER" id="PTHR13814:SF16">
    <property type="entry name" value="CYSTATIN"/>
    <property type="match status" value="1"/>
</dbReference>
<protein>
    <recommendedName>
        <fullName evidence="5">Cystatin domain-containing protein</fullName>
    </recommendedName>
</protein>
<evidence type="ECO:0000256" key="3">
    <source>
        <dbReference type="ARBA" id="ARBA00023180"/>
    </source>
</evidence>
<evidence type="ECO:0000256" key="1">
    <source>
        <dbReference type="ARBA" id="ARBA00022729"/>
    </source>
</evidence>
<accession>A0A401PH50</accession>
<keyword evidence="3" id="KW-0325">Glycoprotein</keyword>
<dbReference type="OrthoDB" id="9937817at2759"/>
<dbReference type="GO" id="GO:0004869">
    <property type="term" value="F:cysteine-type endopeptidase inhibitor activity"/>
    <property type="evidence" value="ECO:0007669"/>
    <property type="project" value="InterPro"/>
</dbReference>
<dbReference type="PANTHER" id="PTHR13814">
    <property type="entry name" value="FETUIN"/>
    <property type="match status" value="1"/>
</dbReference>